<sequence>MEGTVYSLIPAVLMLLLVLFTRKLLLSLGTGIVVGALMIDDFNILNSVTRIWEVFRDIFYTSEGWNSGNIYLLSFLLLLGVMTVFMTASGGSKSFGDWAITKVKTRRGAQLIPSFLGVLIFIDDYFNSLAVGQVARPITDRNKVSRAKLAYFIDSTSAPITVITPISSWGAYIIGTLGVIFASLQISDFQPLEAFVRMIPYNFYAFAALLLVFLVAIFNINIGSMKKHEQRALETGEVLDPDKRRKVIIANENALINGNGKLYHLLIPIGVLIIATIAAMLITGRMEVEGDATILTMFEYTNVNLSLFTGGLLAVLSAGFLYVILPGEKLSFSKVLIDGSKSMLPAIYILVLAWMISSIIETIDTGGYLATWVKEYSLNVDYLALLLFVLAGFMALATGTSWGTFGIMLPIAAQIAVTYDVELVLPAMSAVLAGAVFGDHCSPISDTSILSSTGAGSDHMDHVMTQLPYAFISAAAAGIGYFILGLTGSTVGALFVTIMVVVFTAILFYLLVRRK</sequence>
<feature type="transmembrane region" description="Helical" evidence="6">
    <location>
        <begin position="382"/>
        <end position="405"/>
    </location>
</feature>
<evidence type="ECO:0000259" key="7">
    <source>
        <dbReference type="Pfam" id="PF03553"/>
    </source>
</evidence>
<keyword evidence="4 6" id="KW-1133">Transmembrane helix</keyword>
<feature type="transmembrane region" description="Helical" evidence="6">
    <location>
        <begin position="262"/>
        <end position="283"/>
    </location>
</feature>
<evidence type="ECO:0000256" key="2">
    <source>
        <dbReference type="ARBA" id="ARBA00022475"/>
    </source>
</evidence>
<proteinExistence type="predicted"/>
<protein>
    <submittedName>
        <fullName evidence="8">Na+/H+ antiporter NhaC</fullName>
    </submittedName>
</protein>
<evidence type="ECO:0000256" key="6">
    <source>
        <dbReference type="SAM" id="Phobius"/>
    </source>
</evidence>
<keyword evidence="3 6" id="KW-0812">Transmembrane</keyword>
<feature type="transmembrane region" description="Helical" evidence="6">
    <location>
        <begin position="467"/>
        <end position="484"/>
    </location>
</feature>
<dbReference type="OrthoDB" id="9762978at2"/>
<evidence type="ECO:0000313" key="8">
    <source>
        <dbReference type="EMBL" id="SER67568.1"/>
    </source>
</evidence>
<feature type="transmembrane region" description="Helical" evidence="6">
    <location>
        <begin position="12"/>
        <end position="39"/>
    </location>
</feature>
<keyword evidence="5 6" id="KW-0472">Membrane</keyword>
<accession>A0A1H9R4D6</accession>
<evidence type="ECO:0000256" key="5">
    <source>
        <dbReference type="ARBA" id="ARBA00023136"/>
    </source>
</evidence>
<dbReference type="PANTHER" id="PTHR43478">
    <property type="entry name" value="NA+/H+ ANTIPORTER-RELATED"/>
    <property type="match status" value="1"/>
</dbReference>
<dbReference type="RefSeq" id="WP_089740573.1">
    <property type="nucleotide sequence ID" value="NZ_FOGL01000008.1"/>
</dbReference>
<dbReference type="STRING" id="531814.SAMN04487944_10818"/>
<feature type="transmembrane region" description="Helical" evidence="6">
    <location>
        <begin position="346"/>
        <end position="370"/>
    </location>
</feature>
<feature type="transmembrane region" description="Helical" evidence="6">
    <location>
        <begin position="169"/>
        <end position="187"/>
    </location>
</feature>
<evidence type="ECO:0000256" key="4">
    <source>
        <dbReference type="ARBA" id="ARBA00022989"/>
    </source>
</evidence>
<dbReference type="PANTHER" id="PTHR43478:SF1">
    <property type="entry name" value="NA+_H+ ANTIPORTER NHAC-LIKE C-TERMINAL DOMAIN-CONTAINING PROTEIN"/>
    <property type="match status" value="1"/>
</dbReference>
<organism evidence="8 9">
    <name type="scientific">Gracilibacillus ureilyticus</name>
    <dbReference type="NCBI Taxonomy" id="531814"/>
    <lineage>
        <taxon>Bacteria</taxon>
        <taxon>Bacillati</taxon>
        <taxon>Bacillota</taxon>
        <taxon>Bacilli</taxon>
        <taxon>Bacillales</taxon>
        <taxon>Bacillaceae</taxon>
        <taxon>Gracilibacillus</taxon>
    </lineage>
</organism>
<evidence type="ECO:0000256" key="3">
    <source>
        <dbReference type="ARBA" id="ARBA00022692"/>
    </source>
</evidence>
<keyword evidence="2" id="KW-1003">Cell membrane</keyword>
<dbReference type="EMBL" id="FOGL01000008">
    <property type="protein sequence ID" value="SER67568.1"/>
    <property type="molecule type" value="Genomic_DNA"/>
</dbReference>
<dbReference type="AlphaFoldDB" id="A0A1H9R4D6"/>
<dbReference type="Pfam" id="PF03553">
    <property type="entry name" value="Na_H_antiporter"/>
    <property type="match status" value="1"/>
</dbReference>
<feature type="transmembrane region" description="Helical" evidence="6">
    <location>
        <begin position="70"/>
        <end position="88"/>
    </location>
</feature>
<dbReference type="InterPro" id="IPR018461">
    <property type="entry name" value="Na/H_Antiport_NhaC-like_C"/>
</dbReference>
<gene>
    <name evidence="8" type="ORF">SAMN04487944_10818</name>
</gene>
<name>A0A1H9R4D6_9BACI</name>
<dbReference type="GO" id="GO:0005886">
    <property type="term" value="C:plasma membrane"/>
    <property type="evidence" value="ECO:0007669"/>
    <property type="project" value="UniProtKB-SubCell"/>
</dbReference>
<comment type="subcellular location">
    <subcellularLocation>
        <location evidence="1">Cell membrane</location>
        <topology evidence="1">Multi-pass membrane protein</topology>
    </subcellularLocation>
</comment>
<evidence type="ECO:0000313" key="9">
    <source>
        <dbReference type="Proteomes" id="UP000199687"/>
    </source>
</evidence>
<dbReference type="Proteomes" id="UP000199687">
    <property type="component" value="Unassembled WGS sequence"/>
</dbReference>
<feature type="domain" description="Na+/H+ antiporter NhaC-like C-terminal" evidence="7">
    <location>
        <begin position="161"/>
        <end position="485"/>
    </location>
</feature>
<keyword evidence="9" id="KW-1185">Reference proteome</keyword>
<feature type="transmembrane region" description="Helical" evidence="6">
    <location>
        <begin position="303"/>
        <end position="325"/>
    </location>
</feature>
<feature type="transmembrane region" description="Helical" evidence="6">
    <location>
        <begin position="490"/>
        <end position="512"/>
    </location>
</feature>
<feature type="transmembrane region" description="Helical" evidence="6">
    <location>
        <begin position="199"/>
        <end position="222"/>
    </location>
</feature>
<evidence type="ECO:0000256" key="1">
    <source>
        <dbReference type="ARBA" id="ARBA00004651"/>
    </source>
</evidence>
<reference evidence="8 9" key="1">
    <citation type="submission" date="2016-10" db="EMBL/GenBank/DDBJ databases">
        <authorList>
            <person name="de Groot N.N."/>
        </authorList>
    </citation>
    <scope>NUCLEOTIDE SEQUENCE [LARGE SCALE GENOMIC DNA]</scope>
    <source>
        <strain evidence="8 9">CGMCC 1.7727</strain>
    </source>
</reference>